<gene>
    <name evidence="2" type="ORF">OAUR00152_LOCUS26366</name>
</gene>
<reference evidence="2" key="1">
    <citation type="submission" date="2021-01" db="EMBL/GenBank/DDBJ databases">
        <authorList>
            <person name="Corre E."/>
            <person name="Pelletier E."/>
            <person name="Niang G."/>
            <person name="Scheremetjew M."/>
            <person name="Finn R."/>
            <person name="Kale V."/>
            <person name="Holt S."/>
            <person name="Cochrane G."/>
            <person name="Meng A."/>
            <person name="Brown T."/>
            <person name="Cohen L."/>
        </authorList>
    </citation>
    <scope>NUCLEOTIDE SEQUENCE</scope>
    <source>
        <strain evidence="2">Isolate 1302-5</strain>
    </source>
</reference>
<feature type="compositionally biased region" description="Low complexity" evidence="1">
    <location>
        <begin position="263"/>
        <end position="273"/>
    </location>
</feature>
<evidence type="ECO:0000313" key="2">
    <source>
        <dbReference type="EMBL" id="CAE2260237.1"/>
    </source>
</evidence>
<dbReference type="AlphaFoldDB" id="A0A7S4N2I6"/>
<proteinExistence type="predicted"/>
<feature type="region of interest" description="Disordered" evidence="1">
    <location>
        <begin position="141"/>
        <end position="175"/>
    </location>
</feature>
<feature type="region of interest" description="Disordered" evidence="1">
    <location>
        <begin position="339"/>
        <end position="362"/>
    </location>
</feature>
<organism evidence="2">
    <name type="scientific">Odontella aurita</name>
    <dbReference type="NCBI Taxonomy" id="265563"/>
    <lineage>
        <taxon>Eukaryota</taxon>
        <taxon>Sar</taxon>
        <taxon>Stramenopiles</taxon>
        <taxon>Ochrophyta</taxon>
        <taxon>Bacillariophyta</taxon>
        <taxon>Mediophyceae</taxon>
        <taxon>Biddulphiophycidae</taxon>
        <taxon>Eupodiscales</taxon>
        <taxon>Odontellaceae</taxon>
        <taxon>Odontella</taxon>
    </lineage>
</organism>
<sequence>MNSFTNERNENKAPVSTDCGDGVFAMLAPLQPAQRRRSSNISFERHDLSLFADLAEEIDEDDSCTDDSTVDSNDDKVTECLVNEIIVREHREQQRQLPNNEEVDVLLNREIRAHRRSASFHRRTSEVSMDLEDIREAAAEIVDEDDDNDGDHRNVPKQNEEEGASQSMHQSRSSSMFFGNVSVSRTSAGSTIIARAEEEILAKAVQKGKVVVSEGASDAGRLLPHGPMGRRSSYGGGRRSTHTSWSSSGASRRISFQRPIDKSSSGAISTSGSNVQDDIMTALQELRELKCGDEEGENSVGGESGKLEKSPGPENTNTKVAVTKPQDDTATLAVRMKVSSPLPHGAMPRRPSVRTSECHSLW</sequence>
<evidence type="ECO:0000256" key="1">
    <source>
        <dbReference type="SAM" id="MobiDB-lite"/>
    </source>
</evidence>
<feature type="compositionally biased region" description="Low complexity" evidence="1">
    <location>
        <begin position="242"/>
        <end position="254"/>
    </location>
</feature>
<dbReference type="EMBL" id="HBKQ01038184">
    <property type="protein sequence ID" value="CAE2260237.1"/>
    <property type="molecule type" value="Transcribed_RNA"/>
</dbReference>
<feature type="region of interest" description="Disordered" evidence="1">
    <location>
        <begin position="1"/>
        <end position="21"/>
    </location>
</feature>
<accession>A0A7S4N2I6</accession>
<feature type="region of interest" description="Disordered" evidence="1">
    <location>
        <begin position="218"/>
        <end position="276"/>
    </location>
</feature>
<feature type="region of interest" description="Disordered" evidence="1">
    <location>
        <begin position="292"/>
        <end position="320"/>
    </location>
</feature>
<protein>
    <submittedName>
        <fullName evidence="2">Uncharacterized protein</fullName>
    </submittedName>
</protein>
<feature type="compositionally biased region" description="Low complexity" evidence="1">
    <location>
        <begin position="165"/>
        <end position="175"/>
    </location>
</feature>
<feature type="compositionally biased region" description="Basic and acidic residues" evidence="1">
    <location>
        <begin position="150"/>
        <end position="160"/>
    </location>
</feature>
<name>A0A7S4N2I6_9STRA</name>